<sequence length="701" mass="77664">MDGLSRQRAVVAPFSRIIVYPLAEFHINTTGIQTSVQEKRTSEAAARLAVHGAAGRLRAFTPVIPVLLFQQTHPIRVKVLHKELYLVQGPDNIREVFKNSWTSTSSFLHQFSLRRAFGMADEALKIYDRDDSGGGPKPYPGSAVEARNRIDFRSYQTITQFLAGPGMRPFWDRYEHQVTERLRDLPFGDREWTELPDFMHILEREVTTASTNALCGEYLLRRNPDFVERLWTLDRELDVLFKGTPRILAPGVYKCRDRLLAAIKDWQAFARENFHPSAVEASGDDPFWGSKFFRDRHRVFSEMDGMDSDAIASEDFGAIWASTRNSVMAAFWAILEVFQDAALLAKVRREVARCTSGSQSGSGFDLNLLLENPLMQSIYAEVLRLRVHIFIVRAPERHDLRIHDWVVPQGRMLLVCSTPAHMDRAAERFLKPGGAAGGGPREAEGGGAGCCPVAGGEGANGTCPLKDGSASFAINDMDGSWIPYGGGPRMCPGRHLAKREIILTTALMATQFDVEVLTDVRSLGMDMRGFGFGTLGVVGKVPVRIRRRSAKQNTRRFDTPAPPARVFDDDARPLSLAKALVVALPLWASNTAVSLRARVRLLAHERIKGARRVVQDVAVELAQADGRLQRVPPGAAGDNAVGAEEGERAPDDGRDGLHAHDEGVAREVARVREGVFLPCLREDVGQAADVVRVQGEVAWRY</sequence>
<evidence type="ECO:0000256" key="4">
    <source>
        <dbReference type="ARBA" id="ARBA00022723"/>
    </source>
</evidence>
<dbReference type="Proteomes" id="UP000036947">
    <property type="component" value="Unassembled WGS sequence"/>
</dbReference>
<dbReference type="AlphaFoldDB" id="A0A0L0N189"/>
<dbReference type="EMBL" id="LFRF01000032">
    <property type="protein sequence ID" value="KND87796.1"/>
    <property type="molecule type" value="Genomic_DNA"/>
</dbReference>
<dbReference type="InterPro" id="IPR001128">
    <property type="entry name" value="Cyt_P450"/>
</dbReference>
<dbReference type="SUPFAM" id="SSF48264">
    <property type="entry name" value="Cytochrome P450"/>
    <property type="match status" value="1"/>
</dbReference>
<keyword evidence="6" id="KW-0503">Monooxygenase</keyword>
<dbReference type="GO" id="GO:0020037">
    <property type="term" value="F:heme binding"/>
    <property type="evidence" value="ECO:0007669"/>
    <property type="project" value="InterPro"/>
</dbReference>
<dbReference type="InterPro" id="IPR002403">
    <property type="entry name" value="Cyt_P450_E_grp-IV"/>
</dbReference>
<dbReference type="PANTHER" id="PTHR24304">
    <property type="entry name" value="CYTOCHROME P450 FAMILY 7"/>
    <property type="match status" value="1"/>
</dbReference>
<comment type="caution">
    <text evidence="9">The sequence shown here is derived from an EMBL/GenBank/DDBJ whole genome shotgun (WGS) entry which is preliminary data.</text>
</comment>
<dbReference type="PANTHER" id="PTHR24304:SF2">
    <property type="entry name" value="24-HYDROXYCHOLESTEROL 7-ALPHA-HYDROXYLASE"/>
    <property type="match status" value="1"/>
</dbReference>
<protein>
    <recommendedName>
        <fullName evidence="11">25-hydroxycholesterol 7-alpha-hydroxylase</fullName>
    </recommendedName>
</protein>
<keyword evidence="3 7" id="KW-0349">Heme</keyword>
<dbReference type="InterPro" id="IPR036396">
    <property type="entry name" value="Cyt_P450_sf"/>
</dbReference>
<dbReference type="Gene3D" id="1.10.630.10">
    <property type="entry name" value="Cytochrome P450"/>
    <property type="match status" value="1"/>
</dbReference>
<evidence type="ECO:0000256" key="2">
    <source>
        <dbReference type="ARBA" id="ARBA00010617"/>
    </source>
</evidence>
<name>A0A0L0N189_TOLOC</name>
<dbReference type="OrthoDB" id="4926948at2759"/>
<dbReference type="STRING" id="1163406.A0A0L0N189"/>
<comment type="cofactor">
    <cofactor evidence="1 7">
        <name>heme</name>
        <dbReference type="ChEBI" id="CHEBI:30413"/>
    </cofactor>
</comment>
<dbReference type="InterPro" id="IPR050529">
    <property type="entry name" value="CYP450_sterol_14alpha_dmase"/>
</dbReference>
<dbReference type="GO" id="GO:0005506">
    <property type="term" value="F:iron ion binding"/>
    <property type="evidence" value="ECO:0007669"/>
    <property type="project" value="InterPro"/>
</dbReference>
<gene>
    <name evidence="9" type="ORF">TOPH_07624</name>
</gene>
<feature type="binding site" description="axial binding residue" evidence="7">
    <location>
        <position position="491"/>
    </location>
    <ligand>
        <name>heme</name>
        <dbReference type="ChEBI" id="CHEBI:30413"/>
    </ligand>
    <ligandPart>
        <name>Fe</name>
        <dbReference type="ChEBI" id="CHEBI:18248"/>
    </ligandPart>
</feature>
<dbReference type="GO" id="GO:0008395">
    <property type="term" value="F:steroid hydroxylase activity"/>
    <property type="evidence" value="ECO:0007669"/>
    <property type="project" value="TreeGrafter"/>
</dbReference>
<accession>A0A0L0N189</accession>
<evidence type="ECO:0000256" key="8">
    <source>
        <dbReference type="SAM" id="MobiDB-lite"/>
    </source>
</evidence>
<dbReference type="PRINTS" id="PR00465">
    <property type="entry name" value="EP450IV"/>
</dbReference>
<reference evidence="9 10" key="1">
    <citation type="journal article" date="2015" name="BMC Genomics">
        <title>The genome of the truffle-parasite Tolypocladium ophioglossoides and the evolution of antifungal peptaibiotics.</title>
        <authorList>
            <person name="Quandt C.A."/>
            <person name="Bushley K.E."/>
            <person name="Spatafora J.W."/>
        </authorList>
    </citation>
    <scope>NUCLEOTIDE SEQUENCE [LARGE SCALE GENOMIC DNA]</scope>
    <source>
        <strain evidence="9 10">CBS 100239</strain>
    </source>
</reference>
<keyword evidence="10" id="KW-1185">Reference proteome</keyword>
<dbReference type="CDD" id="cd11040">
    <property type="entry name" value="CYP7_CYP8-like"/>
    <property type="match status" value="1"/>
</dbReference>
<proteinExistence type="inferred from homology"/>
<dbReference type="Pfam" id="PF00067">
    <property type="entry name" value="p450"/>
    <property type="match status" value="2"/>
</dbReference>
<evidence type="ECO:0000256" key="6">
    <source>
        <dbReference type="ARBA" id="ARBA00023033"/>
    </source>
</evidence>
<organism evidence="9 10">
    <name type="scientific">Tolypocladium ophioglossoides (strain CBS 100239)</name>
    <name type="common">Snaketongue truffleclub</name>
    <name type="synonym">Elaphocordyceps ophioglossoides</name>
    <dbReference type="NCBI Taxonomy" id="1163406"/>
    <lineage>
        <taxon>Eukaryota</taxon>
        <taxon>Fungi</taxon>
        <taxon>Dikarya</taxon>
        <taxon>Ascomycota</taxon>
        <taxon>Pezizomycotina</taxon>
        <taxon>Sordariomycetes</taxon>
        <taxon>Hypocreomycetidae</taxon>
        <taxon>Hypocreales</taxon>
        <taxon>Ophiocordycipitaceae</taxon>
        <taxon>Tolypocladium</taxon>
    </lineage>
</organism>
<evidence type="ECO:0000256" key="3">
    <source>
        <dbReference type="ARBA" id="ARBA00022617"/>
    </source>
</evidence>
<evidence type="ECO:0008006" key="11">
    <source>
        <dbReference type="Google" id="ProtNLM"/>
    </source>
</evidence>
<keyword evidence="4 7" id="KW-0479">Metal-binding</keyword>
<evidence type="ECO:0000256" key="5">
    <source>
        <dbReference type="ARBA" id="ARBA00023004"/>
    </source>
</evidence>
<evidence type="ECO:0000313" key="10">
    <source>
        <dbReference type="Proteomes" id="UP000036947"/>
    </source>
</evidence>
<evidence type="ECO:0000256" key="1">
    <source>
        <dbReference type="ARBA" id="ARBA00001971"/>
    </source>
</evidence>
<evidence type="ECO:0000313" key="9">
    <source>
        <dbReference type="EMBL" id="KND87796.1"/>
    </source>
</evidence>
<dbReference type="GO" id="GO:0016705">
    <property type="term" value="F:oxidoreductase activity, acting on paired donors, with incorporation or reduction of molecular oxygen"/>
    <property type="evidence" value="ECO:0007669"/>
    <property type="project" value="InterPro"/>
</dbReference>
<comment type="similarity">
    <text evidence="2">Belongs to the cytochrome P450 family.</text>
</comment>
<feature type="compositionally biased region" description="Basic and acidic residues" evidence="8">
    <location>
        <begin position="645"/>
        <end position="656"/>
    </location>
</feature>
<keyword evidence="6" id="KW-0560">Oxidoreductase</keyword>
<feature type="region of interest" description="Disordered" evidence="8">
    <location>
        <begin position="631"/>
        <end position="656"/>
    </location>
</feature>
<evidence type="ECO:0000256" key="7">
    <source>
        <dbReference type="PIRSR" id="PIRSR602403-1"/>
    </source>
</evidence>
<keyword evidence="5 7" id="KW-0408">Iron</keyword>